<keyword evidence="1" id="KW-0812">Transmembrane</keyword>
<name>A0A8H6K915_9PEZI</name>
<dbReference type="PANTHER" id="PTHR35395">
    <property type="entry name" value="DUF6536 DOMAIN-CONTAINING PROTEIN"/>
    <property type="match status" value="1"/>
</dbReference>
<dbReference type="InterPro" id="IPR046623">
    <property type="entry name" value="DUF6536"/>
</dbReference>
<evidence type="ECO:0000313" key="3">
    <source>
        <dbReference type="EMBL" id="KAF6827244.1"/>
    </source>
</evidence>
<reference evidence="3" key="1">
    <citation type="journal article" date="2020" name="Phytopathology">
        <title>Genome Sequence Resources of Colletotrichum truncatum, C. plurivorum, C. musicola, and C. sojae: Four Species Pathogenic to Soybean (Glycine max).</title>
        <authorList>
            <person name="Rogerio F."/>
            <person name="Boufleur T.R."/>
            <person name="Ciampi-Guillardi M."/>
            <person name="Sukno S.A."/>
            <person name="Thon M.R."/>
            <person name="Massola Junior N.S."/>
            <person name="Baroncelli R."/>
        </authorList>
    </citation>
    <scope>NUCLEOTIDE SEQUENCE</scope>
    <source>
        <strain evidence="3">LFN00145</strain>
    </source>
</reference>
<evidence type="ECO:0000256" key="1">
    <source>
        <dbReference type="SAM" id="Phobius"/>
    </source>
</evidence>
<sequence length="210" mass="23539">MVDRKLSRQWIPSGWRRAALVNIGLLTIPLLSLVGFLAASISATGDVRQSWKFYTAECSRTTAADVFLHLLINGLSTAILASSNFFMQILNAPTRNDINVAHSKGQWFDIGISSLHNIFRLSCFKQLAWFCLLLTSIPIHVLFNSFMFEIDSRMDDFHITIATPSFLKEGSYSLPGAGLMTDILPSSSEWNQSKSWYIISTENPPVFQTN</sequence>
<dbReference type="EMBL" id="WIGO01000141">
    <property type="protein sequence ID" value="KAF6827244.1"/>
    <property type="molecule type" value="Genomic_DNA"/>
</dbReference>
<proteinExistence type="predicted"/>
<feature type="transmembrane region" description="Helical" evidence="1">
    <location>
        <begin position="127"/>
        <end position="148"/>
    </location>
</feature>
<dbReference type="Pfam" id="PF20163">
    <property type="entry name" value="DUF6536"/>
    <property type="match status" value="1"/>
</dbReference>
<keyword evidence="4" id="KW-1185">Reference proteome</keyword>
<dbReference type="PANTHER" id="PTHR35395:SF1">
    <property type="entry name" value="DUF6536 DOMAIN-CONTAINING PROTEIN"/>
    <property type="match status" value="1"/>
</dbReference>
<comment type="caution">
    <text evidence="3">The sequence shown here is derived from an EMBL/GenBank/DDBJ whole genome shotgun (WGS) entry which is preliminary data.</text>
</comment>
<dbReference type="Proteomes" id="UP000654918">
    <property type="component" value="Unassembled WGS sequence"/>
</dbReference>
<evidence type="ECO:0000259" key="2">
    <source>
        <dbReference type="Pfam" id="PF20163"/>
    </source>
</evidence>
<organism evidence="3 4">
    <name type="scientific">Colletotrichum plurivorum</name>
    <dbReference type="NCBI Taxonomy" id="2175906"/>
    <lineage>
        <taxon>Eukaryota</taxon>
        <taxon>Fungi</taxon>
        <taxon>Dikarya</taxon>
        <taxon>Ascomycota</taxon>
        <taxon>Pezizomycotina</taxon>
        <taxon>Sordariomycetes</taxon>
        <taxon>Hypocreomycetidae</taxon>
        <taxon>Glomerellales</taxon>
        <taxon>Glomerellaceae</taxon>
        <taxon>Colletotrichum</taxon>
        <taxon>Colletotrichum orchidearum species complex</taxon>
    </lineage>
</organism>
<keyword evidence="1" id="KW-1133">Transmembrane helix</keyword>
<keyword evidence="1" id="KW-0472">Membrane</keyword>
<evidence type="ECO:0000313" key="4">
    <source>
        <dbReference type="Proteomes" id="UP000654918"/>
    </source>
</evidence>
<dbReference type="AlphaFoldDB" id="A0A8H6K915"/>
<accession>A0A8H6K915</accession>
<feature type="transmembrane region" description="Helical" evidence="1">
    <location>
        <begin position="20"/>
        <end position="43"/>
    </location>
</feature>
<feature type="domain" description="DUF6536" evidence="2">
    <location>
        <begin position="15"/>
        <end position="167"/>
    </location>
</feature>
<gene>
    <name evidence="3" type="ORF">CPLU01_09207</name>
</gene>
<protein>
    <recommendedName>
        <fullName evidence="2">DUF6536 domain-containing protein</fullName>
    </recommendedName>
</protein>